<evidence type="ECO:0000313" key="3">
    <source>
        <dbReference type="EMBL" id="AZI75946.1"/>
    </source>
</evidence>
<evidence type="ECO:0000313" key="4">
    <source>
        <dbReference type="Proteomes" id="UP000277970"/>
    </source>
</evidence>
<protein>
    <submittedName>
        <fullName evidence="2">Uncharacterized protein</fullName>
    </submittedName>
</protein>
<name>A0A3Q8Q3X5_9VIRU</name>
<feature type="transmembrane region" description="Helical" evidence="1">
    <location>
        <begin position="20"/>
        <end position="37"/>
    </location>
</feature>
<accession>A0A3Q8Q3X5</accession>
<dbReference type="EMBL" id="MK064565">
    <property type="protein sequence ID" value="AZI75946.1"/>
    <property type="molecule type" value="Genomic_DNA"/>
</dbReference>
<sequence length="38" mass="4743">MLYYNISILVYFSLGDMHRHAYFIFFQAFLLLEFKSFR</sequence>
<keyword evidence="4" id="KW-1185">Reference proteome</keyword>
<evidence type="ECO:0000313" key="2">
    <source>
        <dbReference type="EMBL" id="AZI75893.1"/>
    </source>
</evidence>
<gene>
    <name evidence="2" type="ORF">SBRV1_gp04</name>
    <name evidence="3" type="ORF">SBRV1_gp57</name>
</gene>
<dbReference type="EMBL" id="MK064565">
    <property type="protein sequence ID" value="AZI75893.1"/>
    <property type="molecule type" value="Genomic_DNA"/>
</dbReference>
<evidence type="ECO:0000256" key="1">
    <source>
        <dbReference type="SAM" id="Phobius"/>
    </source>
</evidence>
<proteinExistence type="predicted"/>
<organism evidence="2">
    <name type="scientific">Sulfolobales Beppu rod-shaped virus 1</name>
    <dbReference type="NCBI Taxonomy" id="2493121"/>
    <lineage>
        <taxon>Viruses</taxon>
        <taxon>Adnaviria</taxon>
        <taxon>Zilligvirae</taxon>
        <taxon>Taleaviricota</taxon>
        <taxon>Tokiviricetes</taxon>
        <taxon>Ligamenvirales</taxon>
        <taxon>Rudiviridae</taxon>
        <taxon>Japarudivirus</taxon>
        <taxon>Japarudivirus beppuense</taxon>
        <taxon>Japarudivirus SBRV1</taxon>
    </lineage>
</organism>
<keyword evidence="1" id="KW-1133">Transmembrane helix</keyword>
<reference evidence="2" key="1">
    <citation type="journal article" date="2018" name="Environ. Microbiol.">
        <title>New archaeal viruses discovered by metagenomic analysis of viral communities in enrichment cultures.</title>
        <authorList>
            <person name="Liu Y."/>
            <person name="Brandt D."/>
            <person name="Ishino S."/>
            <person name="Ishino Y."/>
            <person name="Koonin E.V."/>
            <person name="Kalinowski J."/>
            <person name="Krupovic M."/>
            <person name="Prangishvili D."/>
        </authorList>
    </citation>
    <scope>NUCLEOTIDE SEQUENCE [LARGE SCALE GENOMIC DNA]</scope>
</reference>
<keyword evidence="1" id="KW-0472">Membrane</keyword>
<keyword evidence="1" id="KW-0812">Transmembrane</keyword>
<dbReference type="Proteomes" id="UP000277970">
    <property type="component" value="Segment"/>
</dbReference>